<proteinExistence type="predicted"/>
<comment type="caution">
    <text evidence="2">The sequence shown here is derived from an EMBL/GenBank/DDBJ whole genome shotgun (WGS) entry which is preliminary data.</text>
</comment>
<dbReference type="AlphaFoldDB" id="A0AA40F0J6"/>
<feature type="signal peptide" evidence="1">
    <location>
        <begin position="1"/>
        <end position="20"/>
    </location>
</feature>
<protein>
    <submittedName>
        <fullName evidence="2">Uncharacterized protein</fullName>
    </submittedName>
</protein>
<accession>A0AA40F0J6</accession>
<evidence type="ECO:0000256" key="1">
    <source>
        <dbReference type="SAM" id="SignalP"/>
    </source>
</evidence>
<dbReference type="EMBL" id="JAUKUD010000003">
    <property type="protein sequence ID" value="KAK0748886.1"/>
    <property type="molecule type" value="Genomic_DNA"/>
</dbReference>
<dbReference type="Proteomes" id="UP001172155">
    <property type="component" value="Unassembled WGS sequence"/>
</dbReference>
<feature type="chain" id="PRO_5041314798" evidence="1">
    <location>
        <begin position="21"/>
        <end position="194"/>
    </location>
</feature>
<gene>
    <name evidence="2" type="ORF">B0T18DRAFT_444879</name>
</gene>
<name>A0AA40F0J6_9PEZI</name>
<sequence length="194" mass="21449">MHLRLLFGFLPLFTAAAALADGYVVPKDIAPGFYVVNFHEDGNTTTERVEVDAAPQTVNLPEKRSLLSTGSAKYARQLTKRATIGSTGRVMAEHDQYNSLTLAWRNYFGGGGTLEGRHIWFFTSDQLVLAVCVYGTGHLSLAGHVVDDFNGLLDQQLGFWHTGWGNEVLYTFWRDYRGIQICGNLNGGFSLSEP</sequence>
<keyword evidence="3" id="KW-1185">Reference proteome</keyword>
<evidence type="ECO:0000313" key="3">
    <source>
        <dbReference type="Proteomes" id="UP001172155"/>
    </source>
</evidence>
<evidence type="ECO:0000313" key="2">
    <source>
        <dbReference type="EMBL" id="KAK0748886.1"/>
    </source>
</evidence>
<reference evidence="2" key="1">
    <citation type="submission" date="2023-06" db="EMBL/GenBank/DDBJ databases">
        <title>Genome-scale phylogeny and comparative genomics of the fungal order Sordariales.</title>
        <authorList>
            <consortium name="Lawrence Berkeley National Laboratory"/>
            <person name="Hensen N."/>
            <person name="Bonometti L."/>
            <person name="Westerberg I."/>
            <person name="Brannstrom I.O."/>
            <person name="Guillou S."/>
            <person name="Cros-Aarteil S."/>
            <person name="Calhoun S."/>
            <person name="Haridas S."/>
            <person name="Kuo A."/>
            <person name="Mondo S."/>
            <person name="Pangilinan J."/>
            <person name="Riley R."/>
            <person name="LaButti K."/>
            <person name="Andreopoulos B."/>
            <person name="Lipzen A."/>
            <person name="Chen C."/>
            <person name="Yanf M."/>
            <person name="Daum C."/>
            <person name="Ng V."/>
            <person name="Clum A."/>
            <person name="Steindorff A."/>
            <person name="Ohm R."/>
            <person name="Martin F."/>
            <person name="Silar P."/>
            <person name="Natvig D."/>
            <person name="Lalanne C."/>
            <person name="Gautier V."/>
            <person name="Ament-velasquez S.L."/>
            <person name="Kruys A."/>
            <person name="Hutchinson M.I."/>
            <person name="Powell A.J."/>
            <person name="Barry K."/>
            <person name="Miller A.N."/>
            <person name="Grigoriev I.V."/>
            <person name="Debuchy R."/>
            <person name="Gladieux P."/>
            <person name="Thoren M.H."/>
            <person name="Johannesson H."/>
        </authorList>
    </citation>
    <scope>NUCLEOTIDE SEQUENCE</scope>
    <source>
        <strain evidence="2">SMH3187-1</strain>
    </source>
</reference>
<organism evidence="2 3">
    <name type="scientific">Schizothecium vesticola</name>
    <dbReference type="NCBI Taxonomy" id="314040"/>
    <lineage>
        <taxon>Eukaryota</taxon>
        <taxon>Fungi</taxon>
        <taxon>Dikarya</taxon>
        <taxon>Ascomycota</taxon>
        <taxon>Pezizomycotina</taxon>
        <taxon>Sordariomycetes</taxon>
        <taxon>Sordariomycetidae</taxon>
        <taxon>Sordariales</taxon>
        <taxon>Schizotheciaceae</taxon>
        <taxon>Schizothecium</taxon>
    </lineage>
</organism>
<keyword evidence="1" id="KW-0732">Signal</keyword>